<evidence type="ECO:0000256" key="2">
    <source>
        <dbReference type="ARBA" id="ARBA00018339"/>
    </source>
</evidence>
<comment type="subcellular location">
    <subcellularLocation>
        <location evidence="5">Nucleus</location>
        <location evidence="5">Nucleolus</location>
    </subcellularLocation>
    <subcellularLocation>
        <location evidence="5">Nucleus</location>
        <location evidence="5">Nucleoplasm</location>
    </subcellularLocation>
</comment>
<evidence type="ECO:0000313" key="7">
    <source>
        <dbReference type="EMBL" id="KAH6593478.1"/>
    </source>
</evidence>
<feature type="region of interest" description="Disordered" evidence="6">
    <location>
        <begin position="1"/>
        <end position="34"/>
    </location>
</feature>
<dbReference type="Pfam" id="PF07767">
    <property type="entry name" value="Nop53"/>
    <property type="match status" value="1"/>
</dbReference>
<evidence type="ECO:0000256" key="3">
    <source>
        <dbReference type="ARBA" id="ARBA00022517"/>
    </source>
</evidence>
<keyword evidence="3 5" id="KW-0690">Ribosome biogenesis</keyword>
<name>A0ABQ8F7G8_9FUNG</name>
<keyword evidence="8" id="KW-1185">Reference proteome</keyword>
<dbReference type="PANTHER" id="PTHR14211:SF7">
    <property type="entry name" value="RIBOSOME BIOGENESIS PROTEIN NOP53"/>
    <property type="match status" value="1"/>
</dbReference>
<reference evidence="7 8" key="1">
    <citation type="submission" date="2021-02" db="EMBL/GenBank/DDBJ databases">
        <title>Variation within the Batrachochytrium salamandrivorans European outbreak.</title>
        <authorList>
            <person name="Kelly M."/>
            <person name="Pasmans F."/>
            <person name="Shea T.P."/>
            <person name="Munoz J.F."/>
            <person name="Carranza S."/>
            <person name="Cuomo C.A."/>
            <person name="Martel A."/>
        </authorList>
    </citation>
    <scope>NUCLEOTIDE SEQUENCE [LARGE SCALE GENOMIC DNA]</scope>
    <source>
        <strain evidence="7 8">AMFP18/2</strain>
    </source>
</reference>
<organism evidence="7 8">
    <name type="scientific">Batrachochytrium salamandrivorans</name>
    <dbReference type="NCBI Taxonomy" id="1357716"/>
    <lineage>
        <taxon>Eukaryota</taxon>
        <taxon>Fungi</taxon>
        <taxon>Fungi incertae sedis</taxon>
        <taxon>Chytridiomycota</taxon>
        <taxon>Chytridiomycota incertae sedis</taxon>
        <taxon>Chytridiomycetes</taxon>
        <taxon>Rhizophydiales</taxon>
        <taxon>Rhizophydiales incertae sedis</taxon>
        <taxon>Batrachochytrium</taxon>
    </lineage>
</organism>
<comment type="function">
    <text evidence="5">May play a role in ribosome biogenesis.</text>
</comment>
<dbReference type="PANTHER" id="PTHR14211">
    <property type="entry name" value="GLIOMA SUPPRESSOR CANDIDATE REGION GENE 2"/>
    <property type="match status" value="1"/>
</dbReference>
<comment type="similarity">
    <text evidence="1 5">Belongs to the NOP53 family.</text>
</comment>
<dbReference type="PIRSF" id="PIRSF017302">
    <property type="entry name" value="Gltscr2"/>
    <property type="match status" value="1"/>
</dbReference>
<evidence type="ECO:0000256" key="5">
    <source>
        <dbReference type="PIRNR" id="PIRNR017302"/>
    </source>
</evidence>
<sequence length="477" mass="53766">MARPKAQVATAKAPLKKSIKLAEQSPASKTTPFKAGALLQDAGKAQKAPSRKGKKAWRKNVDISQVEEVLEDLRTQERLGGRISEKPSESLFFTDTEGDRNARKALKLKALRMDEILKPDSSIPGVLSRKSLKPTTTAISADGDVIKKDRLASKSVSLQIQVMAKRKKDAGLGPGSNLAMKLAAKDARRAIVKRGKGGFDLWAEEVDVPKTDKDFYLAPTLPLLIVKPATGNRGPKAIPAVRISHPGTSYNPTPEDHNAALLKAAEIEFVKIARKDGIDKQLSYPKELDLLNDETFFEDSDEEEDAKETHDDKKEVDGAEATTDESIKQKNDPKRKTRVQRNREARLAEKRLEQQKRLEQLQISKQLRGLNTIHRAVDKSIKLQQNKLKERYIADQLLESTKPAKLGRYSFQPAPFEIQLKEEIADSLRTLKPEGNMFRDRFKSLQERNLIEARIPVVKRRKYKLKITESHDYKRFE</sequence>
<dbReference type="EMBL" id="JAFCIX010000354">
    <property type="protein sequence ID" value="KAH6593478.1"/>
    <property type="molecule type" value="Genomic_DNA"/>
</dbReference>
<feature type="compositionally biased region" description="Basic and acidic residues" evidence="6">
    <location>
        <begin position="307"/>
        <end position="317"/>
    </location>
</feature>
<feature type="compositionally biased region" description="Acidic residues" evidence="6">
    <location>
        <begin position="297"/>
        <end position="306"/>
    </location>
</feature>
<gene>
    <name evidence="7" type="ORF">BASA50_007288</name>
</gene>
<dbReference type="Proteomes" id="UP001648503">
    <property type="component" value="Unassembled WGS sequence"/>
</dbReference>
<protein>
    <recommendedName>
        <fullName evidence="2 5">Ribosome biogenesis protein NOP53</fullName>
    </recommendedName>
</protein>
<evidence type="ECO:0000313" key="8">
    <source>
        <dbReference type="Proteomes" id="UP001648503"/>
    </source>
</evidence>
<evidence type="ECO:0000256" key="1">
    <source>
        <dbReference type="ARBA" id="ARBA00008838"/>
    </source>
</evidence>
<dbReference type="InterPro" id="IPR011687">
    <property type="entry name" value="Nop53/GLTSCR2"/>
</dbReference>
<evidence type="ECO:0000256" key="4">
    <source>
        <dbReference type="ARBA" id="ARBA00023242"/>
    </source>
</evidence>
<evidence type="ECO:0000256" key="6">
    <source>
        <dbReference type="SAM" id="MobiDB-lite"/>
    </source>
</evidence>
<proteinExistence type="inferred from homology"/>
<comment type="caution">
    <text evidence="7">The sequence shown here is derived from an EMBL/GenBank/DDBJ whole genome shotgun (WGS) entry which is preliminary data.</text>
</comment>
<feature type="region of interest" description="Disordered" evidence="6">
    <location>
        <begin position="297"/>
        <end position="342"/>
    </location>
</feature>
<keyword evidence="4 5" id="KW-0539">Nucleus</keyword>
<accession>A0ABQ8F7G8</accession>
<feature type="compositionally biased region" description="Basic and acidic residues" evidence="6">
    <location>
        <begin position="325"/>
        <end position="334"/>
    </location>
</feature>